<gene>
    <name evidence="1" type="ORF">G7K_1729-t1</name>
</gene>
<comment type="caution">
    <text evidence="1">The sequence shown here is derived from an EMBL/GenBank/DDBJ whole genome shotgun (WGS) entry which is preliminary data.</text>
</comment>
<dbReference type="AlphaFoldDB" id="A0A0E9NCG1"/>
<organism evidence="1 2">
    <name type="scientific">Saitoella complicata (strain BCRC 22490 / CBS 7301 / JCM 7358 / NBRC 10748 / NRRL Y-17804)</name>
    <dbReference type="NCBI Taxonomy" id="698492"/>
    <lineage>
        <taxon>Eukaryota</taxon>
        <taxon>Fungi</taxon>
        <taxon>Dikarya</taxon>
        <taxon>Ascomycota</taxon>
        <taxon>Taphrinomycotina</taxon>
        <taxon>Taphrinomycotina incertae sedis</taxon>
        <taxon>Saitoella</taxon>
    </lineage>
</organism>
<proteinExistence type="predicted"/>
<reference evidence="1 2" key="3">
    <citation type="journal article" date="2015" name="Genome Announc.">
        <title>Draft Genome Sequence of the Archiascomycetous Yeast Saitoella complicata.</title>
        <authorList>
            <person name="Yamauchi K."/>
            <person name="Kondo S."/>
            <person name="Hamamoto M."/>
            <person name="Takahashi Y."/>
            <person name="Ogura Y."/>
            <person name="Hayashi T."/>
            <person name="Nishida H."/>
        </authorList>
    </citation>
    <scope>NUCLEOTIDE SEQUENCE [LARGE SCALE GENOMIC DNA]</scope>
    <source>
        <strain evidence="1 2">NRRL Y-17804</strain>
    </source>
</reference>
<dbReference type="EMBL" id="BACD03000009">
    <property type="protein sequence ID" value="GAO47524.1"/>
    <property type="molecule type" value="Genomic_DNA"/>
</dbReference>
<accession>A0A0E9NCG1</accession>
<reference evidence="1 2" key="2">
    <citation type="journal article" date="2014" name="J. Gen. Appl. Microbiol.">
        <title>The early diverging ascomycetous budding yeast Saitoella complicata has three histone deacetylases belonging to the Clr6, Hos2, and Rpd3 lineages.</title>
        <authorList>
            <person name="Nishida H."/>
            <person name="Matsumoto T."/>
            <person name="Kondo S."/>
            <person name="Hamamoto M."/>
            <person name="Yoshikawa H."/>
        </authorList>
    </citation>
    <scope>NUCLEOTIDE SEQUENCE [LARGE SCALE GENOMIC DNA]</scope>
    <source>
        <strain evidence="1 2">NRRL Y-17804</strain>
    </source>
</reference>
<evidence type="ECO:0008006" key="3">
    <source>
        <dbReference type="Google" id="ProtNLM"/>
    </source>
</evidence>
<evidence type="ECO:0000313" key="2">
    <source>
        <dbReference type="Proteomes" id="UP000033140"/>
    </source>
</evidence>
<keyword evidence="2" id="KW-1185">Reference proteome</keyword>
<sequence length="80" mass="9365">MKEEGSSWKEVAEHFGLKPDAIRKFYGKHQARHENWDAMKVQRLREAYVKYDKQKWQVIGTEIGSKPMACETKAKELGLL</sequence>
<name>A0A0E9NCG1_SAICN</name>
<protein>
    <recommendedName>
        <fullName evidence="3">Myb-like domain-containing protein</fullName>
    </recommendedName>
</protein>
<reference evidence="1 2" key="1">
    <citation type="journal article" date="2011" name="J. Gen. Appl. Microbiol.">
        <title>Draft genome sequencing of the enigmatic yeast Saitoella complicata.</title>
        <authorList>
            <person name="Nishida H."/>
            <person name="Hamamoto M."/>
            <person name="Sugiyama J."/>
        </authorList>
    </citation>
    <scope>NUCLEOTIDE SEQUENCE [LARGE SCALE GENOMIC DNA]</scope>
    <source>
        <strain evidence="1 2">NRRL Y-17804</strain>
    </source>
</reference>
<evidence type="ECO:0000313" key="1">
    <source>
        <dbReference type="EMBL" id="GAO47524.1"/>
    </source>
</evidence>
<dbReference type="Proteomes" id="UP000033140">
    <property type="component" value="Unassembled WGS sequence"/>
</dbReference>